<evidence type="ECO:0000256" key="2">
    <source>
        <dbReference type="ARBA" id="ARBA00007935"/>
    </source>
</evidence>
<feature type="transmembrane region" description="Helical" evidence="8">
    <location>
        <begin position="311"/>
        <end position="329"/>
    </location>
</feature>
<dbReference type="GO" id="GO:0022857">
    <property type="term" value="F:transmembrane transporter activity"/>
    <property type="evidence" value="ECO:0007669"/>
    <property type="project" value="InterPro"/>
</dbReference>
<sequence length="334" mass="34894">MRGILQSKSSKCWGLLVSTVLVVILIGCSIVYGLTEIGWAVAYEAFTNFNGSNEHIIVHQNRLPRALIAAAVGASLAVAGALLQGITRNPLASPSMFGINAGAGFAIVVAVSLFSITSLTAFTWIAFLGAALTACVVYILGSAGRDGLTPIKLTLAGAAMAALFASLTQGLLVLNERALEEVLFWLAGSVEGRKLEALTAVLPYMAGGWAGAMLMAPKMNVLHLGDDVAQGLGQRVWLVKGMAIIIVVLLAGGSVAVAGPIVFIGLVIPHIARGLVGVDYRWLLPYCALLGAMLLLVADIAARYVIMPREVPVGVMTAFIGAPFLIYLARKGVR</sequence>
<feature type="transmembrane region" description="Helical" evidence="8">
    <location>
        <begin position="122"/>
        <end position="141"/>
    </location>
</feature>
<name>F5L6T9_CALTT</name>
<reference evidence="9 10" key="1">
    <citation type="journal article" date="2011" name="J. Bacteriol.">
        <title>Draft genome sequence of the thermoalkaliphilic Caldalkalibacillus thermarum strain TA2.A1.</title>
        <authorList>
            <person name="Kalamorz F."/>
            <person name="Keis S."/>
            <person name="McMillan D.G."/>
            <person name="Olsson K."/>
            <person name="Stanton J.A."/>
            <person name="Stockwell P."/>
            <person name="Black M.A."/>
            <person name="Klingeman D.M."/>
            <person name="Land M.L."/>
            <person name="Han C.S."/>
            <person name="Martin S.L."/>
            <person name="Becher S.A."/>
            <person name="Peddie C.J."/>
            <person name="Morgan H.W."/>
            <person name="Matthies D."/>
            <person name="Preiss L."/>
            <person name="Meier T."/>
            <person name="Brown S.D."/>
            <person name="Cook G.M."/>
        </authorList>
    </citation>
    <scope>NUCLEOTIDE SEQUENCE [LARGE SCALE GENOMIC DNA]</scope>
    <source>
        <strain evidence="9 10">TA2.A1</strain>
    </source>
</reference>
<proteinExistence type="inferred from homology"/>
<feature type="transmembrane region" description="Helical" evidence="8">
    <location>
        <begin position="242"/>
        <end position="271"/>
    </location>
</feature>
<dbReference type="GO" id="GO:0033214">
    <property type="term" value="P:siderophore-iron import into cell"/>
    <property type="evidence" value="ECO:0007669"/>
    <property type="project" value="TreeGrafter"/>
</dbReference>
<protein>
    <submittedName>
        <fullName evidence="9">ABC-type transporter, integral membrane subunit</fullName>
    </submittedName>
</protein>
<dbReference type="Pfam" id="PF01032">
    <property type="entry name" value="FecCD"/>
    <property type="match status" value="1"/>
</dbReference>
<gene>
    <name evidence="9" type="ORF">CathTA2_1539</name>
</gene>
<feature type="transmembrane region" description="Helical" evidence="8">
    <location>
        <begin position="12"/>
        <end position="34"/>
    </location>
</feature>
<keyword evidence="6 8" id="KW-1133">Transmembrane helix</keyword>
<evidence type="ECO:0000256" key="3">
    <source>
        <dbReference type="ARBA" id="ARBA00022448"/>
    </source>
</evidence>
<dbReference type="PROSITE" id="PS51257">
    <property type="entry name" value="PROKAR_LIPOPROTEIN"/>
    <property type="match status" value="1"/>
</dbReference>
<comment type="subcellular location">
    <subcellularLocation>
        <location evidence="1">Cell membrane</location>
        <topology evidence="1">Multi-pass membrane protein</topology>
    </subcellularLocation>
</comment>
<keyword evidence="5 8" id="KW-0812">Transmembrane</keyword>
<organism evidence="9 10">
    <name type="scientific">Caldalkalibacillus thermarum (strain TA2.A1)</name>
    <dbReference type="NCBI Taxonomy" id="986075"/>
    <lineage>
        <taxon>Bacteria</taxon>
        <taxon>Bacillati</taxon>
        <taxon>Bacillota</taxon>
        <taxon>Bacilli</taxon>
        <taxon>Bacillales</taxon>
        <taxon>Bacillaceae</taxon>
        <taxon>Caldalkalibacillus</taxon>
    </lineage>
</organism>
<dbReference type="OrthoDB" id="9811721at2"/>
<dbReference type="InterPro" id="IPR000522">
    <property type="entry name" value="ABC_transptr_permease_BtuC"/>
</dbReference>
<accession>F5L6T9</accession>
<evidence type="ECO:0000313" key="10">
    <source>
        <dbReference type="Proteomes" id="UP000010716"/>
    </source>
</evidence>
<evidence type="ECO:0000256" key="4">
    <source>
        <dbReference type="ARBA" id="ARBA00022475"/>
    </source>
</evidence>
<comment type="caution">
    <text evidence="9">The sequence shown here is derived from an EMBL/GenBank/DDBJ whole genome shotgun (WGS) entry which is preliminary data.</text>
</comment>
<evidence type="ECO:0000256" key="8">
    <source>
        <dbReference type="SAM" id="Phobius"/>
    </source>
</evidence>
<dbReference type="AlphaFoldDB" id="F5L6T9"/>
<dbReference type="GO" id="GO:0005886">
    <property type="term" value="C:plasma membrane"/>
    <property type="evidence" value="ECO:0007669"/>
    <property type="project" value="UniProtKB-SubCell"/>
</dbReference>
<dbReference type="RefSeq" id="WP_007504529.1">
    <property type="nucleotide sequence ID" value="NZ_AFCE01000132.1"/>
</dbReference>
<evidence type="ECO:0000313" key="9">
    <source>
        <dbReference type="EMBL" id="EGL82925.1"/>
    </source>
</evidence>
<feature type="transmembrane region" description="Helical" evidence="8">
    <location>
        <begin position="283"/>
        <end position="305"/>
    </location>
</feature>
<dbReference type="FunFam" id="1.10.3470.10:FF:000001">
    <property type="entry name" value="Vitamin B12 ABC transporter permease BtuC"/>
    <property type="match status" value="1"/>
</dbReference>
<feature type="transmembrane region" description="Helical" evidence="8">
    <location>
        <begin position="153"/>
        <end position="174"/>
    </location>
</feature>
<feature type="transmembrane region" description="Helical" evidence="8">
    <location>
        <begin position="97"/>
        <end position="116"/>
    </location>
</feature>
<dbReference type="SUPFAM" id="SSF81345">
    <property type="entry name" value="ABC transporter involved in vitamin B12 uptake, BtuC"/>
    <property type="match status" value="1"/>
</dbReference>
<evidence type="ECO:0000256" key="7">
    <source>
        <dbReference type="ARBA" id="ARBA00023136"/>
    </source>
</evidence>
<keyword evidence="4" id="KW-1003">Cell membrane</keyword>
<dbReference type="PANTHER" id="PTHR30472">
    <property type="entry name" value="FERRIC ENTEROBACTIN TRANSPORT SYSTEM PERMEASE PROTEIN"/>
    <property type="match status" value="1"/>
</dbReference>
<dbReference type="PANTHER" id="PTHR30472:SF65">
    <property type="entry name" value="SIDEROPHORE TRANSPORT SYSTEM PERMEASE PROTEIN YFIZ-RELATED"/>
    <property type="match status" value="1"/>
</dbReference>
<dbReference type="CDD" id="cd06550">
    <property type="entry name" value="TM_ABC_iron-siderophores_like"/>
    <property type="match status" value="1"/>
</dbReference>
<dbReference type="InterPro" id="IPR037294">
    <property type="entry name" value="ABC_BtuC-like"/>
</dbReference>
<evidence type="ECO:0000256" key="6">
    <source>
        <dbReference type="ARBA" id="ARBA00022989"/>
    </source>
</evidence>
<feature type="transmembrane region" description="Helical" evidence="8">
    <location>
        <begin position="66"/>
        <end position="85"/>
    </location>
</feature>
<keyword evidence="7 8" id="KW-0472">Membrane</keyword>
<evidence type="ECO:0000256" key="1">
    <source>
        <dbReference type="ARBA" id="ARBA00004651"/>
    </source>
</evidence>
<dbReference type="eggNOG" id="COG0609">
    <property type="taxonomic scope" value="Bacteria"/>
</dbReference>
<dbReference type="Proteomes" id="UP000010716">
    <property type="component" value="Unassembled WGS sequence"/>
</dbReference>
<keyword evidence="3" id="KW-0813">Transport</keyword>
<dbReference type="Gene3D" id="1.10.3470.10">
    <property type="entry name" value="ABC transporter involved in vitamin B12 uptake, BtuC"/>
    <property type="match status" value="1"/>
</dbReference>
<evidence type="ECO:0000256" key="5">
    <source>
        <dbReference type="ARBA" id="ARBA00022692"/>
    </source>
</evidence>
<dbReference type="EMBL" id="AFCE01000132">
    <property type="protein sequence ID" value="EGL82925.1"/>
    <property type="molecule type" value="Genomic_DNA"/>
</dbReference>
<comment type="similarity">
    <text evidence="2">Belongs to the binding-protein-dependent transport system permease family. FecCD subfamily.</text>
</comment>